<keyword evidence="1" id="KW-1133">Transmembrane helix</keyword>
<proteinExistence type="predicted"/>
<dbReference type="EMBL" id="FYEW01000001">
    <property type="protein sequence ID" value="SNC67288.1"/>
    <property type="molecule type" value="Genomic_DNA"/>
</dbReference>
<feature type="transmembrane region" description="Helical" evidence="1">
    <location>
        <begin position="107"/>
        <end position="126"/>
    </location>
</feature>
<feature type="transmembrane region" description="Helical" evidence="1">
    <location>
        <begin position="77"/>
        <end position="95"/>
    </location>
</feature>
<evidence type="ECO:0000256" key="1">
    <source>
        <dbReference type="SAM" id="Phobius"/>
    </source>
</evidence>
<keyword evidence="3" id="KW-1185">Reference proteome</keyword>
<organism evidence="2 3">
    <name type="scientific">Hymenobacter gelipurpurascens</name>
    <dbReference type="NCBI Taxonomy" id="89968"/>
    <lineage>
        <taxon>Bacteria</taxon>
        <taxon>Pseudomonadati</taxon>
        <taxon>Bacteroidota</taxon>
        <taxon>Cytophagia</taxon>
        <taxon>Cytophagales</taxon>
        <taxon>Hymenobacteraceae</taxon>
        <taxon>Hymenobacter</taxon>
    </lineage>
</organism>
<name>A0A212TMM6_9BACT</name>
<protein>
    <submittedName>
        <fullName evidence="2">Uncharacterized protein</fullName>
    </submittedName>
</protein>
<reference evidence="3" key="1">
    <citation type="submission" date="2017-06" db="EMBL/GenBank/DDBJ databases">
        <authorList>
            <person name="Varghese N."/>
            <person name="Submissions S."/>
        </authorList>
    </citation>
    <scope>NUCLEOTIDE SEQUENCE [LARGE SCALE GENOMIC DNA]</scope>
    <source>
        <strain evidence="3">DSM 11116</strain>
    </source>
</reference>
<feature type="transmembrane region" description="Helical" evidence="1">
    <location>
        <begin position="12"/>
        <end position="34"/>
    </location>
</feature>
<accession>A0A212TMM6</accession>
<feature type="transmembrane region" description="Helical" evidence="1">
    <location>
        <begin position="46"/>
        <end position="65"/>
    </location>
</feature>
<sequence>MIPLGIMLYRKPAFPLELGLIPYYIGADVFLALCDRVGKSYFRNNVPVFHFSTLFDITFIIFTYIRIFPADKKKPIMAVWIVFLAIWLVSGLTIDHFTKDLNTISRIFGNGFVVILSISYIMQIFSFKSGSNDREATLLFSLFAFLYYSCSTTAILFQDLPRYEIFKGIFMPSKSFQIFAASPYPIVRLVQITLMVKMLIVLPTHITPRKALPKWLRFRLGWRPPTEPPQYRVLPAHLVG</sequence>
<feature type="transmembrane region" description="Helical" evidence="1">
    <location>
        <begin position="138"/>
        <end position="157"/>
    </location>
</feature>
<keyword evidence="1" id="KW-0812">Transmembrane</keyword>
<evidence type="ECO:0000313" key="2">
    <source>
        <dbReference type="EMBL" id="SNC67288.1"/>
    </source>
</evidence>
<evidence type="ECO:0000313" key="3">
    <source>
        <dbReference type="Proteomes" id="UP000198131"/>
    </source>
</evidence>
<dbReference type="Proteomes" id="UP000198131">
    <property type="component" value="Unassembled WGS sequence"/>
</dbReference>
<gene>
    <name evidence="2" type="ORF">SAMN06265337_1900</name>
</gene>
<keyword evidence="1" id="KW-0472">Membrane</keyword>
<dbReference type="AlphaFoldDB" id="A0A212TMM6"/>